<dbReference type="EMBL" id="RDQH01000328">
    <property type="protein sequence ID" value="RXI05096.1"/>
    <property type="molecule type" value="Genomic_DNA"/>
</dbReference>
<dbReference type="STRING" id="3750.A0A498KCK9"/>
<comment type="caution">
    <text evidence="1">The sequence shown here is derived from an EMBL/GenBank/DDBJ whole genome shotgun (WGS) entry which is preliminary data.</text>
</comment>
<evidence type="ECO:0000313" key="2">
    <source>
        <dbReference type="Proteomes" id="UP000290289"/>
    </source>
</evidence>
<keyword evidence="2" id="KW-1185">Reference proteome</keyword>
<organism evidence="1 2">
    <name type="scientific">Malus domestica</name>
    <name type="common">Apple</name>
    <name type="synonym">Pyrus malus</name>
    <dbReference type="NCBI Taxonomy" id="3750"/>
    <lineage>
        <taxon>Eukaryota</taxon>
        <taxon>Viridiplantae</taxon>
        <taxon>Streptophyta</taxon>
        <taxon>Embryophyta</taxon>
        <taxon>Tracheophyta</taxon>
        <taxon>Spermatophyta</taxon>
        <taxon>Magnoliopsida</taxon>
        <taxon>eudicotyledons</taxon>
        <taxon>Gunneridae</taxon>
        <taxon>Pentapetalae</taxon>
        <taxon>rosids</taxon>
        <taxon>fabids</taxon>
        <taxon>Rosales</taxon>
        <taxon>Rosaceae</taxon>
        <taxon>Amygdaloideae</taxon>
        <taxon>Maleae</taxon>
        <taxon>Malus</taxon>
    </lineage>
</organism>
<reference evidence="1 2" key="1">
    <citation type="submission" date="2018-10" db="EMBL/GenBank/DDBJ databases">
        <title>A high-quality apple genome assembly.</title>
        <authorList>
            <person name="Hu J."/>
        </authorList>
    </citation>
    <scope>NUCLEOTIDE SEQUENCE [LARGE SCALE GENOMIC DNA]</scope>
    <source>
        <strain evidence="2">cv. HFTH1</strain>
        <tissue evidence="1">Young leaf</tissue>
    </source>
</reference>
<name>A0A498KCK9_MALDO</name>
<proteinExistence type="predicted"/>
<gene>
    <name evidence="1" type="ORF">DVH24_006353</name>
</gene>
<sequence>MEIVESMNPTSRKGRTVHVRQSPNLLAFGSLVILLSDYGDCSDVTTMFDHVSSPKIPAKISGVVRDFLKGCLTTRSCERLTAEKLGLPYHEVLRKLLLRPFVARPQSSKSASRTKMEVVRSLSHAGFYKSSVIVPRIPPRRHWVLR</sequence>
<accession>A0A498KCK9</accession>
<evidence type="ECO:0000313" key="1">
    <source>
        <dbReference type="EMBL" id="RXI05096.1"/>
    </source>
</evidence>
<dbReference type="Proteomes" id="UP000290289">
    <property type="component" value="Chromosome 2"/>
</dbReference>
<protein>
    <submittedName>
        <fullName evidence="1">Uncharacterized protein</fullName>
    </submittedName>
</protein>
<dbReference type="AlphaFoldDB" id="A0A498KCK9"/>